<name>A0A4P6Q1W1_9ACTN</name>
<dbReference type="Pfam" id="PF12158">
    <property type="entry name" value="DUF3592"/>
    <property type="match status" value="1"/>
</dbReference>
<sequence>MAYFLQTPVALLFGLLAAYLVRELVKLLLLRSRGIRVPGTTVLAEKNEKAVGKEESTPSEDGTNSLAFRFATAEGHIVETRPKARSRLSSLRSGQEVTVVYDPSNPFKADVIESTAQIWSYVVGIGMTAAACTMLIQSAFGLI</sequence>
<evidence type="ECO:0000259" key="2">
    <source>
        <dbReference type="Pfam" id="PF12158"/>
    </source>
</evidence>
<evidence type="ECO:0000313" key="3">
    <source>
        <dbReference type="EMBL" id="QBI54110.1"/>
    </source>
</evidence>
<dbReference type="InterPro" id="IPR021994">
    <property type="entry name" value="DUF3592"/>
</dbReference>
<feature type="transmembrane region" description="Helical" evidence="1">
    <location>
        <begin position="6"/>
        <end position="25"/>
    </location>
</feature>
<evidence type="ECO:0000313" key="4">
    <source>
        <dbReference type="Proteomes" id="UP000292235"/>
    </source>
</evidence>
<dbReference type="EMBL" id="CP036455">
    <property type="protein sequence ID" value="QBI54110.1"/>
    <property type="molecule type" value="Genomic_DNA"/>
</dbReference>
<organism evidence="3 4">
    <name type="scientific">Streptomonospora litoralis</name>
    <dbReference type="NCBI Taxonomy" id="2498135"/>
    <lineage>
        <taxon>Bacteria</taxon>
        <taxon>Bacillati</taxon>
        <taxon>Actinomycetota</taxon>
        <taxon>Actinomycetes</taxon>
        <taxon>Streptosporangiales</taxon>
        <taxon>Nocardiopsidaceae</taxon>
        <taxon>Streptomonospora</taxon>
    </lineage>
</organism>
<protein>
    <recommendedName>
        <fullName evidence="2">DUF3592 domain-containing protein</fullName>
    </recommendedName>
</protein>
<feature type="transmembrane region" description="Helical" evidence="1">
    <location>
        <begin position="118"/>
        <end position="140"/>
    </location>
</feature>
<dbReference type="RefSeq" id="WP_165498552.1">
    <property type="nucleotide sequence ID" value="NZ_CP036455.1"/>
</dbReference>
<dbReference type="AlphaFoldDB" id="A0A4P6Q1W1"/>
<keyword evidence="1" id="KW-1133">Transmembrane helix</keyword>
<dbReference type="KEGG" id="strr:EKD16_11635"/>
<evidence type="ECO:0000256" key="1">
    <source>
        <dbReference type="SAM" id="Phobius"/>
    </source>
</evidence>
<dbReference type="Proteomes" id="UP000292235">
    <property type="component" value="Chromosome"/>
</dbReference>
<reference evidence="3 4" key="1">
    <citation type="submission" date="2019-02" db="EMBL/GenBank/DDBJ databases">
        <authorList>
            <person name="Khodamoradi S."/>
            <person name="Hahnke R.L."/>
            <person name="Kaempfer P."/>
            <person name="Schumann P."/>
            <person name="Rohde M."/>
            <person name="Steinert M."/>
            <person name="Luzhetskyy A."/>
            <person name="Wink J."/>
            <person name="Ruckert C."/>
        </authorList>
    </citation>
    <scope>NUCLEOTIDE SEQUENCE [LARGE SCALE GENOMIC DNA]</scope>
    <source>
        <strain evidence="3 4">M2</strain>
    </source>
</reference>
<accession>A0A4P6Q1W1</accession>
<feature type="domain" description="DUF3592" evidence="2">
    <location>
        <begin position="41"/>
        <end position="111"/>
    </location>
</feature>
<gene>
    <name evidence="3" type="ORF">EKD16_11635</name>
</gene>
<keyword evidence="1" id="KW-0472">Membrane</keyword>
<proteinExistence type="predicted"/>
<keyword evidence="4" id="KW-1185">Reference proteome</keyword>
<keyword evidence="1" id="KW-0812">Transmembrane</keyword>